<reference evidence="2" key="2">
    <citation type="submission" date="2025-08" db="UniProtKB">
        <authorList>
            <consortium name="RefSeq"/>
        </authorList>
    </citation>
    <scope>IDENTIFICATION</scope>
</reference>
<dbReference type="Proteomes" id="UP000694886">
    <property type="component" value="Chromosome 9"/>
</dbReference>
<gene>
    <name evidence="2" type="primary">LOC18591051</name>
</gene>
<dbReference type="GeneID" id="18591051"/>
<dbReference type="PANTHER" id="PTHR33703:SF1">
    <property type="entry name" value="WOUND-INDUCED PROTEIN 1"/>
    <property type="match status" value="1"/>
</dbReference>
<sequence>MITNSALHHPSIHIINLKIINYEHGGFISWVPLHASAPTICKPIVQASPLSLLYKIPYLPPQSILKIKPHPSFPFSGGLALLAEELANNQARLEGQEEEYSNERVVRALYDALNSRDVETVHRLLAADLEWWFHGPPSHQHLMRLLTGSTEPFIFVPLRVAAFGSLVIVEGYNKERDVSWVHAWTVTNGIITQVREYFNTSLTVARLSNSEGGPPSISSAPTVLANCQSIWQSKLCDDKAVPGLVLAL</sequence>
<dbReference type="Gene3D" id="3.10.450.50">
    <property type="match status" value="1"/>
</dbReference>
<dbReference type="Pfam" id="PF07107">
    <property type="entry name" value="WI12"/>
    <property type="match status" value="1"/>
</dbReference>
<reference evidence="1" key="1">
    <citation type="journal article" date="1997" name="Nucleic Acids Res.">
        <title>tRNAscan-SE: a program for improved detection of transfer RNA genes in genomic sequence.</title>
        <authorList>
            <person name="Lowe T.M."/>
            <person name="Eddy S.R."/>
        </authorList>
    </citation>
    <scope>NUCLEOTIDE SEQUENCE [LARGE SCALE GENOMIC DNA]</scope>
    <source>
        <strain evidence="1">r\B97-61/B2</strain>
    </source>
</reference>
<dbReference type="Gramene" id="Tc09v2_t030210.1">
    <property type="protein sequence ID" value="Tc09v2_p030210.1"/>
    <property type="gene ID" value="Tc09v2_g030210"/>
</dbReference>
<dbReference type="PANTHER" id="PTHR33703">
    <property type="entry name" value="OS07G0691300 PROTEIN"/>
    <property type="match status" value="1"/>
</dbReference>
<evidence type="ECO:0000313" key="1">
    <source>
        <dbReference type="Proteomes" id="UP000694886"/>
    </source>
</evidence>
<evidence type="ECO:0000313" key="2">
    <source>
        <dbReference type="RefSeq" id="XP_017982445.1"/>
    </source>
</evidence>
<protein>
    <submittedName>
        <fullName evidence="2">Uncharacterized protein LOC18591051</fullName>
    </submittedName>
</protein>
<proteinExistence type="predicted"/>
<dbReference type="InterPro" id="IPR009798">
    <property type="entry name" value="Wun1-like"/>
</dbReference>
<dbReference type="KEGG" id="tcc:18591051"/>
<organism evidence="1 2">
    <name type="scientific">Theobroma cacao</name>
    <name type="common">Cacao</name>
    <name type="synonym">Cocoa</name>
    <dbReference type="NCBI Taxonomy" id="3641"/>
    <lineage>
        <taxon>Eukaryota</taxon>
        <taxon>Viridiplantae</taxon>
        <taxon>Streptophyta</taxon>
        <taxon>Embryophyta</taxon>
        <taxon>Tracheophyta</taxon>
        <taxon>Spermatophyta</taxon>
        <taxon>Magnoliopsida</taxon>
        <taxon>eudicotyledons</taxon>
        <taxon>Gunneridae</taxon>
        <taxon>Pentapetalae</taxon>
        <taxon>rosids</taxon>
        <taxon>malvids</taxon>
        <taxon>Malvales</taxon>
        <taxon>Malvaceae</taxon>
        <taxon>Byttnerioideae</taxon>
        <taxon>Theobroma</taxon>
    </lineage>
</organism>
<dbReference type="SUPFAM" id="SSF54427">
    <property type="entry name" value="NTF2-like"/>
    <property type="match status" value="1"/>
</dbReference>
<dbReference type="AlphaFoldDB" id="A0AB32WTG3"/>
<dbReference type="RefSeq" id="XP_017982445.1">
    <property type="nucleotide sequence ID" value="XM_018126956.1"/>
</dbReference>
<name>A0AB32WTG3_THECC</name>
<dbReference type="InterPro" id="IPR032710">
    <property type="entry name" value="NTF2-like_dom_sf"/>
</dbReference>
<accession>A0AB32WTG3</accession>